<evidence type="ECO:0000256" key="10">
    <source>
        <dbReference type="ARBA" id="ARBA00023002"/>
    </source>
</evidence>
<evidence type="ECO:0000256" key="13">
    <source>
        <dbReference type="ARBA" id="ARBA00023136"/>
    </source>
</evidence>
<sequence>MESLREQRNNKPSGRNDFVDLLLELEENKTLQGDSLDIKDENGSPKKVELEITPMISAAQLFIFFAAGFETSATSMSCTLHQLAFHPEIQLKVHQEIDTVLHKYDNKICYEAIMEMTYLEMVLRESMRIFSPGGLTLRVCIQNYTIPELGLTIEAGTKVIIPIQALHMDEKYYDNPSEFKPNRFSPETVKTRHRYVYLPFGEGPRKCIGARLGIIESLTGLVGLLQKFNVEPALSSKKDIKSKKIAYIVQVSDDGIPLKLIPRKTQNA</sequence>
<accession>A0A194QC62</accession>
<comment type="catalytic activity">
    <reaction evidence="14">
        <text>an organic molecule + reduced [NADPH--hemoprotein reductase] + O2 = an alcohol + oxidized [NADPH--hemoprotein reductase] + H2O + H(+)</text>
        <dbReference type="Rhea" id="RHEA:17149"/>
        <dbReference type="Rhea" id="RHEA-COMP:11964"/>
        <dbReference type="Rhea" id="RHEA-COMP:11965"/>
        <dbReference type="ChEBI" id="CHEBI:15377"/>
        <dbReference type="ChEBI" id="CHEBI:15378"/>
        <dbReference type="ChEBI" id="CHEBI:15379"/>
        <dbReference type="ChEBI" id="CHEBI:30879"/>
        <dbReference type="ChEBI" id="CHEBI:57618"/>
        <dbReference type="ChEBI" id="CHEBI:58210"/>
        <dbReference type="ChEBI" id="CHEBI:142491"/>
        <dbReference type="EC" id="1.14.14.1"/>
    </reaction>
</comment>
<dbReference type="InterPro" id="IPR017972">
    <property type="entry name" value="Cyt_P450_CS"/>
</dbReference>
<keyword evidence="10 16" id="KW-0560">Oxidoreductase</keyword>
<keyword evidence="12 16" id="KW-0503">Monooxygenase</keyword>
<dbReference type="EC" id="1.14.14.1" evidence="5"/>
<name>A0A194QC62_PAPXU</name>
<comment type="similarity">
    <text evidence="4 16">Belongs to the cytochrome P450 family.</text>
</comment>
<evidence type="ECO:0000256" key="8">
    <source>
        <dbReference type="ARBA" id="ARBA00022824"/>
    </source>
</evidence>
<dbReference type="GO" id="GO:0020037">
    <property type="term" value="F:heme binding"/>
    <property type="evidence" value="ECO:0007669"/>
    <property type="project" value="InterPro"/>
</dbReference>
<dbReference type="PANTHER" id="PTHR24292:SF100">
    <property type="entry name" value="CYTOCHROME P450 6A16, ISOFORM B-RELATED"/>
    <property type="match status" value="1"/>
</dbReference>
<keyword evidence="7 15" id="KW-0479">Metal-binding</keyword>
<dbReference type="PROSITE" id="PS00086">
    <property type="entry name" value="CYTOCHROME_P450"/>
    <property type="match status" value="1"/>
</dbReference>
<comment type="cofactor">
    <cofactor evidence="1 15">
        <name>heme</name>
        <dbReference type="ChEBI" id="CHEBI:30413"/>
    </cofactor>
</comment>
<dbReference type="STRING" id="66420.A0A194QC62"/>
<evidence type="ECO:0000256" key="4">
    <source>
        <dbReference type="ARBA" id="ARBA00010617"/>
    </source>
</evidence>
<dbReference type="InterPro" id="IPR002401">
    <property type="entry name" value="Cyt_P450_E_grp-I"/>
</dbReference>
<dbReference type="InterPro" id="IPR050476">
    <property type="entry name" value="Insect_CytP450_Detox"/>
</dbReference>
<dbReference type="EMBL" id="KQ459439">
    <property type="protein sequence ID" value="KPJ01026.1"/>
    <property type="molecule type" value="Genomic_DNA"/>
</dbReference>
<evidence type="ECO:0000256" key="2">
    <source>
        <dbReference type="ARBA" id="ARBA00004174"/>
    </source>
</evidence>
<dbReference type="InterPro" id="IPR001128">
    <property type="entry name" value="Cyt_P450"/>
</dbReference>
<protein>
    <recommendedName>
        <fullName evidence="5">unspecific monooxygenase</fullName>
        <ecNumber evidence="5">1.14.14.1</ecNumber>
    </recommendedName>
</protein>
<evidence type="ECO:0000256" key="15">
    <source>
        <dbReference type="PIRSR" id="PIRSR602401-1"/>
    </source>
</evidence>
<dbReference type="PRINTS" id="PR00385">
    <property type="entry name" value="P450"/>
</dbReference>
<evidence type="ECO:0000256" key="1">
    <source>
        <dbReference type="ARBA" id="ARBA00001971"/>
    </source>
</evidence>
<evidence type="ECO:0000256" key="6">
    <source>
        <dbReference type="ARBA" id="ARBA00022617"/>
    </source>
</evidence>
<dbReference type="AlphaFoldDB" id="A0A194QC62"/>
<evidence type="ECO:0000256" key="12">
    <source>
        <dbReference type="ARBA" id="ARBA00023033"/>
    </source>
</evidence>
<keyword evidence="8" id="KW-0256">Endoplasmic reticulum</keyword>
<organism evidence="17 18">
    <name type="scientific">Papilio xuthus</name>
    <name type="common">Asian swallowtail butterfly</name>
    <dbReference type="NCBI Taxonomy" id="66420"/>
    <lineage>
        <taxon>Eukaryota</taxon>
        <taxon>Metazoa</taxon>
        <taxon>Ecdysozoa</taxon>
        <taxon>Arthropoda</taxon>
        <taxon>Hexapoda</taxon>
        <taxon>Insecta</taxon>
        <taxon>Pterygota</taxon>
        <taxon>Neoptera</taxon>
        <taxon>Endopterygota</taxon>
        <taxon>Lepidoptera</taxon>
        <taxon>Glossata</taxon>
        <taxon>Ditrysia</taxon>
        <taxon>Papilionoidea</taxon>
        <taxon>Papilionidae</taxon>
        <taxon>Papilioninae</taxon>
        <taxon>Papilio</taxon>
    </lineage>
</organism>
<dbReference type="InterPro" id="IPR036396">
    <property type="entry name" value="Cyt_P450_sf"/>
</dbReference>
<evidence type="ECO:0000256" key="7">
    <source>
        <dbReference type="ARBA" id="ARBA00022723"/>
    </source>
</evidence>
<evidence type="ECO:0000256" key="14">
    <source>
        <dbReference type="ARBA" id="ARBA00047827"/>
    </source>
</evidence>
<feature type="binding site" description="axial binding residue" evidence="15">
    <location>
        <position position="207"/>
    </location>
    <ligand>
        <name>heme</name>
        <dbReference type="ChEBI" id="CHEBI:30413"/>
    </ligand>
    <ligandPart>
        <name>Fe</name>
        <dbReference type="ChEBI" id="CHEBI:18248"/>
    </ligandPart>
</feature>
<keyword evidence="6 15" id="KW-0349">Heme</keyword>
<keyword evidence="18" id="KW-1185">Reference proteome</keyword>
<proteinExistence type="inferred from homology"/>
<dbReference type="GO" id="GO:0016712">
    <property type="term" value="F:oxidoreductase activity, acting on paired donors, with incorporation or reduction of molecular oxygen, reduced flavin or flavoprotein as one donor, and incorporation of one atom of oxygen"/>
    <property type="evidence" value="ECO:0007669"/>
    <property type="project" value="UniProtKB-EC"/>
</dbReference>
<keyword evidence="13" id="KW-0472">Membrane</keyword>
<dbReference type="SUPFAM" id="SSF48264">
    <property type="entry name" value="Cytochrome P450"/>
    <property type="match status" value="1"/>
</dbReference>
<dbReference type="GO" id="GO:0005789">
    <property type="term" value="C:endoplasmic reticulum membrane"/>
    <property type="evidence" value="ECO:0007669"/>
    <property type="project" value="UniProtKB-SubCell"/>
</dbReference>
<evidence type="ECO:0000313" key="18">
    <source>
        <dbReference type="Proteomes" id="UP000053268"/>
    </source>
</evidence>
<gene>
    <name evidence="17" type="ORF">RR46_05291</name>
</gene>
<dbReference type="Proteomes" id="UP000053268">
    <property type="component" value="Unassembled WGS sequence"/>
</dbReference>
<evidence type="ECO:0000256" key="16">
    <source>
        <dbReference type="RuleBase" id="RU000461"/>
    </source>
</evidence>
<dbReference type="Pfam" id="PF00067">
    <property type="entry name" value="p450"/>
    <property type="match status" value="1"/>
</dbReference>
<dbReference type="PRINTS" id="PR00463">
    <property type="entry name" value="EP450I"/>
</dbReference>
<dbReference type="PANTHER" id="PTHR24292">
    <property type="entry name" value="CYTOCHROME P450"/>
    <property type="match status" value="1"/>
</dbReference>
<evidence type="ECO:0000256" key="11">
    <source>
        <dbReference type="ARBA" id="ARBA00023004"/>
    </source>
</evidence>
<reference evidence="17 18" key="1">
    <citation type="journal article" date="2015" name="Nat. Commun.">
        <title>Outbred genome sequencing and CRISPR/Cas9 gene editing in butterflies.</title>
        <authorList>
            <person name="Li X."/>
            <person name="Fan D."/>
            <person name="Zhang W."/>
            <person name="Liu G."/>
            <person name="Zhang L."/>
            <person name="Zhao L."/>
            <person name="Fang X."/>
            <person name="Chen L."/>
            <person name="Dong Y."/>
            <person name="Chen Y."/>
            <person name="Ding Y."/>
            <person name="Zhao R."/>
            <person name="Feng M."/>
            <person name="Zhu Y."/>
            <person name="Feng Y."/>
            <person name="Jiang X."/>
            <person name="Zhu D."/>
            <person name="Xiang H."/>
            <person name="Feng X."/>
            <person name="Li S."/>
            <person name="Wang J."/>
            <person name="Zhang G."/>
            <person name="Kronforst M.R."/>
            <person name="Wang W."/>
        </authorList>
    </citation>
    <scope>NUCLEOTIDE SEQUENCE [LARGE SCALE GENOMIC DNA]</scope>
    <source>
        <strain evidence="17">Ya'a_city_454_Px</strain>
        <tissue evidence="17">Whole body</tissue>
    </source>
</reference>
<comment type="subcellular location">
    <subcellularLocation>
        <location evidence="3">Endoplasmic reticulum membrane</location>
        <topology evidence="3">Peripheral membrane protein</topology>
    </subcellularLocation>
    <subcellularLocation>
        <location evidence="2">Microsome membrane</location>
        <topology evidence="2">Peripheral membrane protein</topology>
    </subcellularLocation>
</comment>
<evidence type="ECO:0000256" key="5">
    <source>
        <dbReference type="ARBA" id="ARBA00012109"/>
    </source>
</evidence>
<dbReference type="Gene3D" id="1.10.630.10">
    <property type="entry name" value="Cytochrome P450"/>
    <property type="match status" value="1"/>
</dbReference>
<evidence type="ECO:0000313" key="17">
    <source>
        <dbReference type="EMBL" id="KPJ01026.1"/>
    </source>
</evidence>
<keyword evidence="11 15" id="KW-0408">Iron</keyword>
<dbReference type="GO" id="GO:0005506">
    <property type="term" value="F:iron ion binding"/>
    <property type="evidence" value="ECO:0007669"/>
    <property type="project" value="InterPro"/>
</dbReference>
<evidence type="ECO:0000256" key="3">
    <source>
        <dbReference type="ARBA" id="ARBA00004406"/>
    </source>
</evidence>
<keyword evidence="9" id="KW-0492">Microsome</keyword>
<evidence type="ECO:0000256" key="9">
    <source>
        <dbReference type="ARBA" id="ARBA00022848"/>
    </source>
</evidence>